<dbReference type="SUPFAM" id="SSF56752">
    <property type="entry name" value="D-aminoacid aminotransferase-like PLP-dependent enzymes"/>
    <property type="match status" value="1"/>
</dbReference>
<dbReference type="EMBL" id="CP059472">
    <property type="protein sequence ID" value="QMS97483.1"/>
    <property type="molecule type" value="Genomic_DNA"/>
</dbReference>
<evidence type="ECO:0000313" key="4">
    <source>
        <dbReference type="Proteomes" id="UP000539710"/>
    </source>
</evidence>
<dbReference type="KEGG" id="cbau:H1R16_07020"/>
<keyword evidence="2" id="KW-0032">Aminotransferase</keyword>
<dbReference type="Proteomes" id="UP000539710">
    <property type="component" value="Unassembled WGS sequence"/>
</dbReference>
<dbReference type="InterPro" id="IPR043131">
    <property type="entry name" value="BCAT-like_N"/>
</dbReference>
<evidence type="ECO:0000313" key="2">
    <source>
        <dbReference type="EMBL" id="QMS97483.1"/>
    </source>
</evidence>
<dbReference type="Proteomes" id="UP000515349">
    <property type="component" value="Chromosome"/>
</dbReference>
<keyword evidence="1" id="KW-0808">Transferase</keyword>
<keyword evidence="4" id="KW-1185">Reference proteome</keyword>
<evidence type="ECO:0000313" key="1">
    <source>
        <dbReference type="EMBL" id="MBA5247189.1"/>
    </source>
</evidence>
<dbReference type="Gene3D" id="3.30.470.10">
    <property type="match status" value="1"/>
</dbReference>
<reference evidence="2 3" key="1">
    <citation type="submission" date="2020-07" db="EMBL/GenBank/DDBJ databases">
        <title>Chryseobacterium sp.cx-624.</title>
        <authorList>
            <person name="Yang C."/>
        </authorList>
    </citation>
    <scope>NUCLEOTIDE SEQUENCE [LARGE SCALE GENOMIC DNA]</scope>
    <source>
        <strain evidence="3">cx-624</strain>
        <strain evidence="2">Cx-624</strain>
    </source>
</reference>
<dbReference type="RefSeq" id="WP_181887281.1">
    <property type="nucleotide sequence ID" value="NZ_CP059472.1"/>
</dbReference>
<dbReference type="AlphaFoldDB" id="A0A7D7QEF8"/>
<dbReference type="GO" id="GO:0008483">
    <property type="term" value="F:transaminase activity"/>
    <property type="evidence" value="ECO:0007669"/>
    <property type="project" value="UniProtKB-KW"/>
</dbReference>
<protein>
    <submittedName>
        <fullName evidence="2">Aminotransferase class IV</fullName>
    </submittedName>
</protein>
<dbReference type="InterPro" id="IPR001544">
    <property type="entry name" value="Aminotrans_IV"/>
</dbReference>
<reference evidence="4" key="2">
    <citation type="submission" date="2020-07" db="EMBL/GenBank/DDBJ databases">
        <title>Flavobacterium sp. xlx-214.</title>
        <authorList>
            <person name="Yang C."/>
        </authorList>
    </citation>
    <scope>NUCLEOTIDE SEQUENCE [LARGE SCALE GENOMIC DNA]</scope>
    <source>
        <strain evidence="4">CX-624</strain>
    </source>
</reference>
<dbReference type="InterPro" id="IPR043132">
    <property type="entry name" value="BCAT-like_C"/>
</dbReference>
<evidence type="ECO:0000313" key="3">
    <source>
        <dbReference type="Proteomes" id="UP000515349"/>
    </source>
</evidence>
<reference evidence="1" key="3">
    <citation type="submission" date="2020-07" db="EMBL/GenBank/DDBJ databases">
        <authorList>
            <person name="Yang C."/>
        </authorList>
    </citation>
    <scope>NUCLEOTIDE SEQUENCE</scope>
    <source>
        <strain evidence="1">Cx-624</strain>
    </source>
</reference>
<dbReference type="EMBL" id="JACEUX010000002">
    <property type="protein sequence ID" value="MBA5247189.1"/>
    <property type="molecule type" value="Genomic_DNA"/>
</dbReference>
<accession>A0A7D7QEF8</accession>
<proteinExistence type="predicted"/>
<gene>
    <name evidence="2" type="ORF">H1R16_07020</name>
    <name evidence="1" type="ORF">H2507_08420</name>
</gene>
<organism evidence="2 3">
    <name type="scientific">Marnyiella aurantia</name>
    <dbReference type="NCBI Taxonomy" id="2758037"/>
    <lineage>
        <taxon>Bacteria</taxon>
        <taxon>Pseudomonadati</taxon>
        <taxon>Bacteroidota</taxon>
        <taxon>Flavobacteriia</taxon>
        <taxon>Flavobacteriales</taxon>
        <taxon>Weeksellaceae</taxon>
        <taxon>Marnyiella</taxon>
    </lineage>
</organism>
<dbReference type="Gene3D" id="3.20.10.10">
    <property type="entry name" value="D-amino Acid Aminotransferase, subunit A, domain 2"/>
    <property type="match status" value="1"/>
</dbReference>
<sequence>MSLFLESIKILNGEIVLPELHQKRVNSTFSHFGISDNVNLEEISDGIRLPGEGLFKLRIIYGLDQSYNFEIIPYTSPKISDFLLVENDEIDYTFKSADRKELEVMKSKANGAEIIIVKNSRLTDTSYSNLLFLKDNVWFTPESFLLNGVQRQHLLHSGKIRETDITMDTLKYFSHFKLINSMNDFDDALVYPLSRIRNLS</sequence>
<dbReference type="Pfam" id="PF01063">
    <property type="entry name" value="Aminotran_4"/>
    <property type="match status" value="1"/>
</dbReference>
<dbReference type="InterPro" id="IPR036038">
    <property type="entry name" value="Aminotransferase-like"/>
</dbReference>
<name>A0A7D7QEF8_9FLAO</name>